<accession>A0AAV9HK74</accession>
<proteinExistence type="inferred from homology"/>
<dbReference type="EMBL" id="MU865013">
    <property type="protein sequence ID" value="KAK4460364.1"/>
    <property type="molecule type" value="Genomic_DNA"/>
</dbReference>
<keyword evidence="3" id="KW-1185">Reference proteome</keyword>
<reference evidence="2" key="1">
    <citation type="journal article" date="2023" name="Mol. Phylogenet. Evol.">
        <title>Genome-scale phylogeny and comparative genomics of the fungal order Sordariales.</title>
        <authorList>
            <person name="Hensen N."/>
            <person name="Bonometti L."/>
            <person name="Westerberg I."/>
            <person name="Brannstrom I.O."/>
            <person name="Guillou S."/>
            <person name="Cros-Aarteil S."/>
            <person name="Calhoun S."/>
            <person name="Haridas S."/>
            <person name="Kuo A."/>
            <person name="Mondo S."/>
            <person name="Pangilinan J."/>
            <person name="Riley R."/>
            <person name="LaButti K."/>
            <person name="Andreopoulos B."/>
            <person name="Lipzen A."/>
            <person name="Chen C."/>
            <person name="Yan M."/>
            <person name="Daum C."/>
            <person name="Ng V."/>
            <person name="Clum A."/>
            <person name="Steindorff A."/>
            <person name="Ohm R.A."/>
            <person name="Martin F."/>
            <person name="Silar P."/>
            <person name="Natvig D.O."/>
            <person name="Lalanne C."/>
            <person name="Gautier V."/>
            <person name="Ament-Velasquez S.L."/>
            <person name="Kruys A."/>
            <person name="Hutchinson M.I."/>
            <person name="Powell A.J."/>
            <person name="Barry K."/>
            <person name="Miller A.N."/>
            <person name="Grigoriev I.V."/>
            <person name="Debuchy R."/>
            <person name="Gladieux P."/>
            <person name="Hiltunen Thoren M."/>
            <person name="Johannesson H."/>
        </authorList>
    </citation>
    <scope>NUCLEOTIDE SEQUENCE</scope>
    <source>
        <strain evidence="2">PSN324</strain>
    </source>
</reference>
<evidence type="ECO:0000256" key="1">
    <source>
        <dbReference type="ARBA" id="ARBA00023604"/>
    </source>
</evidence>
<evidence type="ECO:0000313" key="2">
    <source>
        <dbReference type="EMBL" id="KAK4460364.1"/>
    </source>
</evidence>
<name>A0AAV9HK74_9PEZI</name>
<sequence length="298" mass="33902">MTLRADFPSLPESTTELRFLKDLPEYEKEKPYHISGPLHERYRGFRTNIHYESVPQVPIFNLRGHQHKLSIERHGFEMFQVPKDIAALDVKGNEAERDRYAEAMVTAVKQRLKATFALCYNFKFRSSVLGPETPHHDVSVGSSERPDAPAEAAHIDHTPESAMRRARRHLTAEEANIYLSGAWRVQIVNVWKPLGPVHNHDLLYCDFSTVRPSDLVAVDRASSEYVGEVYLLKPGRHYGWYWIDHQTAEEASVFISYDSHPGCGAPYCPHTAGRRPSANGDAVPRESIELRLLVFSKA</sequence>
<dbReference type="PANTHER" id="PTHR34598:SF3">
    <property type="entry name" value="OXIDOREDUCTASE AN1597"/>
    <property type="match status" value="1"/>
</dbReference>
<dbReference type="AlphaFoldDB" id="A0AAV9HK74"/>
<comment type="caution">
    <text evidence="2">The sequence shown here is derived from an EMBL/GenBank/DDBJ whole genome shotgun (WGS) entry which is preliminary data.</text>
</comment>
<comment type="similarity">
    <text evidence="1">Belongs to the asaB hydroxylase/desaturase family.</text>
</comment>
<dbReference type="InterPro" id="IPR044053">
    <property type="entry name" value="AsaB-like"/>
</dbReference>
<dbReference type="NCBIfam" id="NF041278">
    <property type="entry name" value="CmcJ_NvfI_EfuI"/>
    <property type="match status" value="1"/>
</dbReference>
<dbReference type="GO" id="GO:0016491">
    <property type="term" value="F:oxidoreductase activity"/>
    <property type="evidence" value="ECO:0007669"/>
    <property type="project" value="InterPro"/>
</dbReference>
<dbReference type="Proteomes" id="UP001321749">
    <property type="component" value="Unassembled WGS sequence"/>
</dbReference>
<evidence type="ECO:0000313" key="3">
    <source>
        <dbReference type="Proteomes" id="UP001321749"/>
    </source>
</evidence>
<gene>
    <name evidence="2" type="ORF">QBC42DRAFT_272422</name>
</gene>
<organism evidence="2 3">
    <name type="scientific">Cladorrhinum samala</name>
    <dbReference type="NCBI Taxonomy" id="585594"/>
    <lineage>
        <taxon>Eukaryota</taxon>
        <taxon>Fungi</taxon>
        <taxon>Dikarya</taxon>
        <taxon>Ascomycota</taxon>
        <taxon>Pezizomycotina</taxon>
        <taxon>Sordariomycetes</taxon>
        <taxon>Sordariomycetidae</taxon>
        <taxon>Sordariales</taxon>
        <taxon>Podosporaceae</taxon>
        <taxon>Cladorrhinum</taxon>
    </lineage>
</organism>
<evidence type="ECO:0008006" key="4">
    <source>
        <dbReference type="Google" id="ProtNLM"/>
    </source>
</evidence>
<dbReference type="PANTHER" id="PTHR34598">
    <property type="entry name" value="BLL6449 PROTEIN"/>
    <property type="match status" value="1"/>
</dbReference>
<reference evidence="2" key="2">
    <citation type="submission" date="2023-06" db="EMBL/GenBank/DDBJ databases">
        <authorList>
            <consortium name="Lawrence Berkeley National Laboratory"/>
            <person name="Mondo S.J."/>
            <person name="Hensen N."/>
            <person name="Bonometti L."/>
            <person name="Westerberg I."/>
            <person name="Brannstrom I.O."/>
            <person name="Guillou S."/>
            <person name="Cros-Aarteil S."/>
            <person name="Calhoun S."/>
            <person name="Haridas S."/>
            <person name="Kuo A."/>
            <person name="Pangilinan J."/>
            <person name="Riley R."/>
            <person name="Labutti K."/>
            <person name="Andreopoulos B."/>
            <person name="Lipzen A."/>
            <person name="Chen C."/>
            <person name="Yanf M."/>
            <person name="Daum C."/>
            <person name="Ng V."/>
            <person name="Clum A."/>
            <person name="Steindorff A."/>
            <person name="Ohm R."/>
            <person name="Martin F."/>
            <person name="Silar P."/>
            <person name="Natvig D."/>
            <person name="Lalanne C."/>
            <person name="Gautier V."/>
            <person name="Ament-Velasquez S.L."/>
            <person name="Kruys A."/>
            <person name="Hutchinson M.I."/>
            <person name="Powell A.J."/>
            <person name="Barry K."/>
            <person name="Miller A.N."/>
            <person name="Grigoriev I.V."/>
            <person name="Debuchy R."/>
            <person name="Gladieux P."/>
            <person name="Thoren M.H."/>
            <person name="Johannesson H."/>
        </authorList>
    </citation>
    <scope>NUCLEOTIDE SEQUENCE</scope>
    <source>
        <strain evidence="2">PSN324</strain>
    </source>
</reference>
<protein>
    <recommendedName>
        <fullName evidence="4">Methyltransferase</fullName>
    </recommendedName>
</protein>